<dbReference type="Gene3D" id="3.40.50.300">
    <property type="entry name" value="P-loop containing nucleotide triphosphate hydrolases"/>
    <property type="match status" value="2"/>
</dbReference>
<dbReference type="GO" id="GO:0140359">
    <property type="term" value="F:ABC-type transporter activity"/>
    <property type="evidence" value="ECO:0007669"/>
    <property type="project" value="InterPro"/>
</dbReference>
<dbReference type="Pfam" id="PF00005">
    <property type="entry name" value="ABC_tran"/>
    <property type="match status" value="2"/>
</dbReference>
<dbReference type="PANTHER" id="PTHR24223">
    <property type="entry name" value="ATP-BINDING CASSETTE SUB-FAMILY C"/>
    <property type="match status" value="1"/>
</dbReference>
<feature type="transmembrane region" description="Helical" evidence="10">
    <location>
        <begin position="114"/>
        <end position="136"/>
    </location>
</feature>
<keyword evidence="7 10" id="KW-1133">Transmembrane helix</keyword>
<sequence length="1309" mass="146016">MNKEKSANSKPSIDHEILNSSKNNPVDSANIFSVLSYSYLDSVFWKGYRNPLEVDDLYKTPKTLTSVYNVNAFEVEWEKELKKGNLDPSYTPNLSTAVTKLVFWKLLPIGMLKVLGDTAVVLSPLVLSSLIKYIALSENNRNTPVYEGILYVLAMFLLSIFNTVLINYYFQTAQYIGTQTQTALSTAIYKKSLRLSAASRQDFNAGKVTTVVSTDCFRIQLNLMFINVLWTAPIQILLILIMMVISIGPAAIAGVGLLILLTPVQTVLYKKLSLIRKVVAPITDERVKLTQEILSGIRIIKFFSWETSFLKKLQTIRELELKQIFRRGVLTAIVVAIVFGIPVFCSTLSFTIYGITRELKAQDIFPTLTWFGQLRFPLMFLPNVLVGIAEYRVAIERIQKLLLAPELESQPEKVVDSTYSVQIENGEFLWESPPPDIVKDDEKNSKKNSEKVEEIVPTTHIPTESTLKNINIKIPHGSLVAIVGKVGSGKSSLLNALIGEMKKVNGSIKISGSMGYAPQQAWIQNASLQNNILFGQNMDRNRYVSTLRDCALERDLEVLPNGDQTEIGEKGINLSGGQKQRVNLARCVYYNSDVVLMDDPLSAVDAHVGKALFENCILTALKGKTRLLVTHQLHFLPKVDYVIVMKDGAISETGSYAELIESQGEFSKLMSSYGGVEEEESAEADNDVDHKENMAANDRIDATVVKNIQNPAKALMSTEERNVGRVTGATWFAYIKNSGGPLLVFIYLLNLIINQGTALANNYWLVVWESEQIPGWSQVQYIGVFWIWGVAQTISLFFLVLTFAFASLYASRNLHNNAASRILRAPVLFFDTTPLGRIINRFSKDLDAIDTNLAEAIRMFTMTFAASISSFVLIVYATPLFGIIILPLLIIYYFMQSIYRTTGREIKRLDSVSRSPLYSHFGETLQGLSTIRAYNEQEKFISVLHNRLDATNQPYFILIAAQRWLGLRLEALGALVVFFAGIFGVLARHSISPSILGLSLSYAIQITGILSWCVRQFAETEIAMNAVERINYYGTEIDMEADPIIENSRPPPNWPSTGVIKFENLDVKYSKEHPLVLKNVDFTIGDKEKIGVIGRTGSGKSTMMNALFRIMEPSNGSIVVDGVNIRNIGLADLRKGLAIIPQDPMLFSGTFRSNLDPFGEHSDNELWDALERSNMKAKVLESEGSLDAPILEGGENLSVGQRQLLCLGRAMLKKPRILVMDEATANVDYETDSIIQRSLREDFKDATILTIAHRLNTIIDYDKVLVLDNGVIVEIGTPKDLLNMENGKFKSMVDETGSANSELLKSLAR</sequence>
<evidence type="ECO:0000256" key="7">
    <source>
        <dbReference type="ARBA" id="ARBA00022989"/>
    </source>
</evidence>
<comment type="subcellular location">
    <subcellularLocation>
        <location evidence="1">Vacuole membrane</location>
        <topology evidence="1">Multi-pass membrane protein</topology>
    </subcellularLocation>
</comment>
<dbReference type="FunFam" id="1.20.1560.10:FF:000006">
    <property type="entry name" value="ATP-binding cassette, sub-family C (CFTR/MRP), member 9"/>
    <property type="match status" value="1"/>
</dbReference>
<feature type="transmembrane region" description="Helical" evidence="10">
    <location>
        <begin position="742"/>
        <end position="765"/>
    </location>
</feature>
<dbReference type="PROSITE" id="PS00211">
    <property type="entry name" value="ABC_TRANSPORTER_1"/>
    <property type="match status" value="2"/>
</dbReference>
<evidence type="ECO:0000256" key="9">
    <source>
        <dbReference type="SAM" id="MobiDB-lite"/>
    </source>
</evidence>
<evidence type="ECO:0000256" key="2">
    <source>
        <dbReference type="ARBA" id="ARBA00022448"/>
    </source>
</evidence>
<dbReference type="PROSITE" id="PS50929">
    <property type="entry name" value="ABC_TM1F"/>
    <property type="match status" value="2"/>
</dbReference>
<dbReference type="FunFam" id="3.40.50.300:FF:000163">
    <property type="entry name" value="Multidrug resistance-associated protein member 4"/>
    <property type="match status" value="1"/>
</dbReference>
<evidence type="ECO:0000256" key="6">
    <source>
        <dbReference type="ARBA" id="ARBA00022840"/>
    </source>
</evidence>
<dbReference type="CDD" id="cd18606">
    <property type="entry name" value="ABC_6TM_YOR1_D2_like"/>
    <property type="match status" value="1"/>
</dbReference>
<feature type="domain" description="ABC transmembrane type-1" evidence="12">
    <location>
        <begin position="112"/>
        <end position="390"/>
    </location>
</feature>
<keyword evidence="6" id="KW-0067">ATP-binding</keyword>
<keyword evidence="14" id="KW-1185">Reference proteome</keyword>
<proteinExistence type="predicted"/>
<dbReference type="SUPFAM" id="SSF90123">
    <property type="entry name" value="ABC transporter transmembrane region"/>
    <property type="match status" value="2"/>
</dbReference>
<dbReference type="Pfam" id="PF00664">
    <property type="entry name" value="ABC_membrane"/>
    <property type="match status" value="2"/>
</dbReference>
<accession>A0AAD5U4X4</accession>
<dbReference type="InterPro" id="IPR027417">
    <property type="entry name" value="P-loop_NTPase"/>
</dbReference>
<evidence type="ECO:0000256" key="4">
    <source>
        <dbReference type="ARBA" id="ARBA00022737"/>
    </source>
</evidence>
<keyword evidence="3 10" id="KW-0812">Transmembrane</keyword>
<evidence type="ECO:0000256" key="10">
    <source>
        <dbReference type="SAM" id="Phobius"/>
    </source>
</evidence>
<dbReference type="InterPro" id="IPR036640">
    <property type="entry name" value="ABC1_TM_sf"/>
</dbReference>
<evidence type="ECO:0000256" key="3">
    <source>
        <dbReference type="ARBA" id="ARBA00022692"/>
    </source>
</evidence>
<evidence type="ECO:0000313" key="13">
    <source>
        <dbReference type="EMBL" id="KAJ3223030.1"/>
    </source>
</evidence>
<organism evidence="13 14">
    <name type="scientific">Clydaea vesicula</name>
    <dbReference type="NCBI Taxonomy" id="447962"/>
    <lineage>
        <taxon>Eukaryota</taxon>
        <taxon>Fungi</taxon>
        <taxon>Fungi incertae sedis</taxon>
        <taxon>Chytridiomycota</taxon>
        <taxon>Chytridiomycota incertae sedis</taxon>
        <taxon>Chytridiomycetes</taxon>
        <taxon>Lobulomycetales</taxon>
        <taxon>Lobulomycetaceae</taxon>
        <taxon>Clydaea</taxon>
    </lineage>
</organism>
<evidence type="ECO:0000256" key="1">
    <source>
        <dbReference type="ARBA" id="ARBA00004128"/>
    </source>
</evidence>
<dbReference type="InterPro" id="IPR050173">
    <property type="entry name" value="ABC_transporter_C-like"/>
</dbReference>
<dbReference type="FunFam" id="3.40.50.300:FF:000997">
    <property type="entry name" value="Multidrug resistance-associated protein 1"/>
    <property type="match status" value="1"/>
</dbReference>
<evidence type="ECO:0000256" key="8">
    <source>
        <dbReference type="ARBA" id="ARBA00023136"/>
    </source>
</evidence>
<dbReference type="FunFam" id="1.20.1560.10:FF:000010">
    <property type="entry name" value="Multidrug resistance-associated ABC transporter"/>
    <property type="match status" value="1"/>
</dbReference>
<feature type="domain" description="ABC transmembrane type-1" evidence="12">
    <location>
        <begin position="743"/>
        <end position="1019"/>
    </location>
</feature>
<feature type="transmembrane region" description="Helical" evidence="10">
    <location>
        <begin position="223"/>
        <end position="245"/>
    </location>
</feature>
<name>A0AAD5U4X4_9FUNG</name>
<evidence type="ECO:0000313" key="14">
    <source>
        <dbReference type="Proteomes" id="UP001211065"/>
    </source>
</evidence>
<feature type="transmembrane region" description="Helical" evidence="10">
    <location>
        <begin position="785"/>
        <end position="810"/>
    </location>
</feature>
<evidence type="ECO:0008006" key="15">
    <source>
        <dbReference type="Google" id="ProtNLM"/>
    </source>
</evidence>
<feature type="compositionally biased region" description="Basic and acidic residues" evidence="9">
    <location>
        <begin position="437"/>
        <end position="453"/>
    </location>
</feature>
<evidence type="ECO:0000259" key="11">
    <source>
        <dbReference type="PROSITE" id="PS50893"/>
    </source>
</evidence>
<dbReference type="Gene3D" id="1.20.1560.10">
    <property type="entry name" value="ABC transporter type 1, transmembrane domain"/>
    <property type="match status" value="2"/>
</dbReference>
<dbReference type="InterPro" id="IPR003593">
    <property type="entry name" value="AAA+_ATPase"/>
</dbReference>
<dbReference type="GO" id="GO:0005524">
    <property type="term" value="F:ATP binding"/>
    <property type="evidence" value="ECO:0007669"/>
    <property type="project" value="UniProtKB-KW"/>
</dbReference>
<dbReference type="InterPro" id="IPR017871">
    <property type="entry name" value="ABC_transporter-like_CS"/>
</dbReference>
<keyword evidence="4" id="KW-0677">Repeat</keyword>
<evidence type="ECO:0000259" key="12">
    <source>
        <dbReference type="PROSITE" id="PS50929"/>
    </source>
</evidence>
<gene>
    <name evidence="13" type="ORF">HK099_001605</name>
</gene>
<feature type="transmembrane region" description="Helical" evidence="10">
    <location>
        <begin position="868"/>
        <end position="894"/>
    </location>
</feature>
<dbReference type="PROSITE" id="PS50893">
    <property type="entry name" value="ABC_TRANSPORTER_2"/>
    <property type="match status" value="2"/>
</dbReference>
<comment type="caution">
    <text evidence="13">The sequence shown here is derived from an EMBL/GenBank/DDBJ whole genome shotgun (WGS) entry which is preliminary data.</text>
</comment>
<feature type="transmembrane region" description="Helical" evidence="10">
    <location>
        <begin position="971"/>
        <end position="989"/>
    </location>
</feature>
<dbReference type="InterPro" id="IPR003439">
    <property type="entry name" value="ABC_transporter-like_ATP-bd"/>
</dbReference>
<feature type="transmembrane region" description="Helical" evidence="10">
    <location>
        <begin position="329"/>
        <end position="356"/>
    </location>
</feature>
<evidence type="ECO:0000256" key="5">
    <source>
        <dbReference type="ARBA" id="ARBA00022741"/>
    </source>
</evidence>
<dbReference type="GO" id="GO:0000329">
    <property type="term" value="C:fungal-type vacuole membrane"/>
    <property type="evidence" value="ECO:0007669"/>
    <property type="project" value="UniProtKB-ARBA"/>
</dbReference>
<dbReference type="GO" id="GO:0016887">
    <property type="term" value="F:ATP hydrolysis activity"/>
    <property type="evidence" value="ECO:0007669"/>
    <property type="project" value="InterPro"/>
</dbReference>
<dbReference type="Proteomes" id="UP001211065">
    <property type="component" value="Unassembled WGS sequence"/>
</dbReference>
<feature type="domain" description="ABC transporter" evidence="11">
    <location>
        <begin position="450"/>
        <end position="672"/>
    </location>
</feature>
<dbReference type="PANTHER" id="PTHR24223:SF443">
    <property type="entry name" value="MULTIDRUG-RESISTANCE LIKE PROTEIN 1, ISOFORM I"/>
    <property type="match status" value="1"/>
</dbReference>
<protein>
    <recommendedName>
        <fullName evidence="15">P-loop containing nucleoside triphosphate hydrolase protein</fullName>
    </recommendedName>
</protein>
<feature type="transmembrane region" description="Helical" evidence="10">
    <location>
        <begin position="251"/>
        <end position="269"/>
    </location>
</feature>
<dbReference type="CDD" id="cd18597">
    <property type="entry name" value="ABC_6TM_YOR1_D1_like"/>
    <property type="match status" value="1"/>
</dbReference>
<keyword evidence="8 10" id="KW-0472">Membrane</keyword>
<keyword evidence="5" id="KW-0547">Nucleotide-binding</keyword>
<reference evidence="13" key="1">
    <citation type="submission" date="2020-05" db="EMBL/GenBank/DDBJ databases">
        <title>Phylogenomic resolution of chytrid fungi.</title>
        <authorList>
            <person name="Stajich J.E."/>
            <person name="Amses K."/>
            <person name="Simmons R."/>
            <person name="Seto K."/>
            <person name="Myers J."/>
            <person name="Bonds A."/>
            <person name="Quandt C.A."/>
            <person name="Barry K."/>
            <person name="Liu P."/>
            <person name="Grigoriev I."/>
            <person name="Longcore J.E."/>
            <person name="James T.Y."/>
        </authorList>
    </citation>
    <scope>NUCLEOTIDE SEQUENCE</scope>
    <source>
        <strain evidence="13">JEL0476</strain>
    </source>
</reference>
<feature type="domain" description="ABC transporter" evidence="11">
    <location>
        <begin position="1060"/>
        <end position="1294"/>
    </location>
</feature>
<dbReference type="SUPFAM" id="SSF52540">
    <property type="entry name" value="P-loop containing nucleoside triphosphate hydrolases"/>
    <property type="match status" value="2"/>
</dbReference>
<dbReference type="SMART" id="SM00382">
    <property type="entry name" value="AAA"/>
    <property type="match status" value="2"/>
</dbReference>
<keyword evidence="2" id="KW-0813">Transport</keyword>
<dbReference type="CDD" id="cd03250">
    <property type="entry name" value="ABCC_MRP_domain1"/>
    <property type="match status" value="1"/>
</dbReference>
<dbReference type="CDD" id="cd03244">
    <property type="entry name" value="ABCC_MRP_domain2"/>
    <property type="match status" value="1"/>
</dbReference>
<feature type="region of interest" description="Disordered" evidence="9">
    <location>
        <begin position="434"/>
        <end position="453"/>
    </location>
</feature>
<dbReference type="InterPro" id="IPR011527">
    <property type="entry name" value="ABC1_TM_dom"/>
</dbReference>
<dbReference type="EMBL" id="JADGJW010000147">
    <property type="protein sequence ID" value="KAJ3223030.1"/>
    <property type="molecule type" value="Genomic_DNA"/>
</dbReference>
<feature type="transmembrane region" description="Helical" evidence="10">
    <location>
        <begin position="148"/>
        <end position="170"/>
    </location>
</feature>